<feature type="region of interest" description="Disordered" evidence="1">
    <location>
        <begin position="69"/>
        <end position="92"/>
    </location>
</feature>
<evidence type="ECO:0000256" key="2">
    <source>
        <dbReference type="SAM" id="Phobius"/>
    </source>
</evidence>
<dbReference type="EMBL" id="JACJTB010000001">
    <property type="protein sequence ID" value="MBD2592741.1"/>
    <property type="molecule type" value="Genomic_DNA"/>
</dbReference>
<evidence type="ECO:0000313" key="5">
    <source>
        <dbReference type="Proteomes" id="UP000603457"/>
    </source>
</evidence>
<evidence type="ECO:0000313" key="4">
    <source>
        <dbReference type="EMBL" id="MBD2592741.1"/>
    </source>
</evidence>
<dbReference type="Proteomes" id="UP000603457">
    <property type="component" value="Unassembled WGS sequence"/>
</dbReference>
<evidence type="ECO:0000256" key="1">
    <source>
        <dbReference type="SAM" id="MobiDB-lite"/>
    </source>
</evidence>
<feature type="chain" id="PRO_5045793141" evidence="3">
    <location>
        <begin position="30"/>
        <end position="92"/>
    </location>
</feature>
<gene>
    <name evidence="4" type="ORF">H6G74_00155</name>
</gene>
<dbReference type="NCBIfam" id="NF038039">
    <property type="entry name" value="WGxxGxxG-CTERM"/>
    <property type="match status" value="1"/>
</dbReference>
<name>A0ABR8FMM6_9NOSO</name>
<protein>
    <submittedName>
        <fullName evidence="4">WGxxGxxG-CTERM domain-containing protein</fullName>
    </submittedName>
</protein>
<accession>A0ABR8FMM6</accession>
<proteinExistence type="predicted"/>
<evidence type="ECO:0000256" key="3">
    <source>
        <dbReference type="SAM" id="SignalP"/>
    </source>
</evidence>
<keyword evidence="3" id="KW-0732">Signal</keyword>
<feature type="signal peptide" evidence="3">
    <location>
        <begin position="1"/>
        <end position="29"/>
    </location>
</feature>
<sequence>MKLNLTKAVSAGVLTLGMAIMPLTVPVQAQDNTTTTTGDAPRTTTYARNDFDWGWLGLLGLIGLAGLAGRKHNDEPTRYRDPNAPGATSYRD</sequence>
<keyword evidence="5" id="KW-1185">Reference proteome</keyword>
<feature type="compositionally biased region" description="Basic and acidic residues" evidence="1">
    <location>
        <begin position="71"/>
        <end position="81"/>
    </location>
</feature>
<keyword evidence="2" id="KW-0472">Membrane</keyword>
<comment type="caution">
    <text evidence="4">The sequence shown here is derived from an EMBL/GenBank/DDBJ whole genome shotgun (WGS) entry which is preliminary data.</text>
</comment>
<organism evidence="4 5">
    <name type="scientific">Nostoc spongiaeforme FACHB-130</name>
    <dbReference type="NCBI Taxonomy" id="1357510"/>
    <lineage>
        <taxon>Bacteria</taxon>
        <taxon>Bacillati</taxon>
        <taxon>Cyanobacteriota</taxon>
        <taxon>Cyanophyceae</taxon>
        <taxon>Nostocales</taxon>
        <taxon>Nostocaceae</taxon>
        <taxon>Nostoc</taxon>
    </lineage>
</organism>
<keyword evidence="2" id="KW-1133">Transmembrane helix</keyword>
<keyword evidence="2" id="KW-0812">Transmembrane</keyword>
<dbReference type="RefSeq" id="WP_190965748.1">
    <property type="nucleotide sequence ID" value="NZ_JACJTB010000001.1"/>
</dbReference>
<dbReference type="NCBIfam" id="NF041742">
    <property type="entry name" value="WGxxGxxG_fam"/>
    <property type="match status" value="1"/>
</dbReference>
<reference evidence="4 5" key="1">
    <citation type="journal article" date="2020" name="ISME J.">
        <title>Comparative genomics reveals insights into cyanobacterial evolution and habitat adaptation.</title>
        <authorList>
            <person name="Chen M.Y."/>
            <person name="Teng W.K."/>
            <person name="Zhao L."/>
            <person name="Hu C.X."/>
            <person name="Zhou Y.K."/>
            <person name="Han B.P."/>
            <person name="Song L.R."/>
            <person name="Shu W.S."/>
        </authorList>
    </citation>
    <scope>NUCLEOTIDE SEQUENCE [LARGE SCALE GENOMIC DNA]</scope>
    <source>
        <strain evidence="4 5">FACHB-130</strain>
    </source>
</reference>
<feature type="transmembrane region" description="Helical" evidence="2">
    <location>
        <begin position="53"/>
        <end position="70"/>
    </location>
</feature>